<dbReference type="InterPro" id="IPR029071">
    <property type="entry name" value="Ubiquitin-like_domsf"/>
</dbReference>
<dbReference type="InterPro" id="IPR000159">
    <property type="entry name" value="RA_dom"/>
</dbReference>
<dbReference type="GO" id="GO:0007165">
    <property type="term" value="P:signal transduction"/>
    <property type="evidence" value="ECO:0007669"/>
    <property type="project" value="InterPro"/>
</dbReference>
<dbReference type="AlphaFoldDB" id="A0A7L3B580"/>
<comment type="caution">
    <text evidence="2">The sequence shown here is derived from an EMBL/GenBank/DDBJ whole genome shotgun (WGS) entry which is preliminary data.</text>
</comment>
<accession>A0A7L3B580</accession>
<dbReference type="Proteomes" id="UP000536260">
    <property type="component" value="Unassembled WGS sequence"/>
</dbReference>
<sequence>PPSKAKPSRHKRLSNLFHRSGTAAAAVTGTRWSSEKKLVELVEPVTEVLGVGVEEKTGQPPGILKIFGGEICRGANYKSVLATRRSTAGELVREALERYGVSPSEG</sequence>
<organism evidence="2 3">
    <name type="scientific">Syrrhaptes paradoxus</name>
    <name type="common">Pallas's sandgrouse</name>
    <dbReference type="NCBI Taxonomy" id="302527"/>
    <lineage>
        <taxon>Eukaryota</taxon>
        <taxon>Metazoa</taxon>
        <taxon>Chordata</taxon>
        <taxon>Craniata</taxon>
        <taxon>Vertebrata</taxon>
        <taxon>Euteleostomi</taxon>
        <taxon>Archelosauria</taxon>
        <taxon>Archosauria</taxon>
        <taxon>Dinosauria</taxon>
        <taxon>Saurischia</taxon>
        <taxon>Theropoda</taxon>
        <taxon>Coelurosauria</taxon>
        <taxon>Aves</taxon>
        <taxon>Neognathae</taxon>
        <taxon>Neoaves</taxon>
        <taxon>Columbimorphae</taxon>
        <taxon>Pterocliformes</taxon>
        <taxon>Pteroclidae</taxon>
        <taxon>Syrrhaptes</taxon>
    </lineage>
</organism>
<feature type="non-terminal residue" evidence="2">
    <location>
        <position position="106"/>
    </location>
</feature>
<evidence type="ECO:0000259" key="1">
    <source>
        <dbReference type="PROSITE" id="PS50200"/>
    </source>
</evidence>
<gene>
    <name evidence="2" type="primary">Rasip1</name>
    <name evidence="2" type="ORF">SYRPAR_R14507</name>
</gene>
<feature type="domain" description="Ras-associating" evidence="1">
    <location>
        <begin position="60"/>
        <end position="106"/>
    </location>
</feature>
<protein>
    <submittedName>
        <fullName evidence="2">RAIN protein</fullName>
    </submittedName>
</protein>
<evidence type="ECO:0000313" key="2">
    <source>
        <dbReference type="EMBL" id="NXT26324.1"/>
    </source>
</evidence>
<name>A0A7L3B580_9AVES</name>
<proteinExistence type="predicted"/>
<feature type="non-terminal residue" evidence="2">
    <location>
        <position position="1"/>
    </location>
</feature>
<evidence type="ECO:0000313" key="3">
    <source>
        <dbReference type="Proteomes" id="UP000536260"/>
    </source>
</evidence>
<dbReference type="EMBL" id="VZTO01019545">
    <property type="protein sequence ID" value="NXT26324.1"/>
    <property type="molecule type" value="Genomic_DNA"/>
</dbReference>
<dbReference type="Pfam" id="PF00788">
    <property type="entry name" value="RA"/>
    <property type="match status" value="1"/>
</dbReference>
<dbReference type="SUPFAM" id="SSF54236">
    <property type="entry name" value="Ubiquitin-like"/>
    <property type="match status" value="1"/>
</dbReference>
<dbReference type="PROSITE" id="PS50200">
    <property type="entry name" value="RA"/>
    <property type="match status" value="1"/>
</dbReference>
<dbReference type="Gene3D" id="3.10.20.90">
    <property type="entry name" value="Phosphatidylinositol 3-kinase Catalytic Subunit, Chain A, domain 1"/>
    <property type="match status" value="1"/>
</dbReference>
<reference evidence="2 3" key="1">
    <citation type="submission" date="2019-09" db="EMBL/GenBank/DDBJ databases">
        <title>Bird 10,000 Genomes (B10K) Project - Family phase.</title>
        <authorList>
            <person name="Zhang G."/>
        </authorList>
    </citation>
    <scope>NUCLEOTIDE SEQUENCE [LARGE SCALE GENOMIC DNA]</scope>
    <source>
        <strain evidence="2">B10K-DU-003-42</strain>
        <tissue evidence="2">Mixed tissue sample</tissue>
    </source>
</reference>
<keyword evidence="3" id="KW-1185">Reference proteome</keyword>